<gene>
    <name evidence="1" type="ORF">M8C21_020756</name>
</gene>
<dbReference type="AlphaFoldDB" id="A0AAD5GF23"/>
<evidence type="ECO:0000313" key="1">
    <source>
        <dbReference type="EMBL" id="KAI7737743.1"/>
    </source>
</evidence>
<organism evidence="1 2">
    <name type="scientific">Ambrosia artemisiifolia</name>
    <name type="common">Common ragweed</name>
    <dbReference type="NCBI Taxonomy" id="4212"/>
    <lineage>
        <taxon>Eukaryota</taxon>
        <taxon>Viridiplantae</taxon>
        <taxon>Streptophyta</taxon>
        <taxon>Embryophyta</taxon>
        <taxon>Tracheophyta</taxon>
        <taxon>Spermatophyta</taxon>
        <taxon>Magnoliopsida</taxon>
        <taxon>eudicotyledons</taxon>
        <taxon>Gunneridae</taxon>
        <taxon>Pentapetalae</taxon>
        <taxon>asterids</taxon>
        <taxon>campanulids</taxon>
        <taxon>Asterales</taxon>
        <taxon>Asteraceae</taxon>
        <taxon>Asteroideae</taxon>
        <taxon>Heliantheae alliance</taxon>
        <taxon>Heliantheae</taxon>
        <taxon>Ambrosia</taxon>
    </lineage>
</organism>
<feature type="non-terminal residue" evidence="1">
    <location>
        <position position="225"/>
    </location>
</feature>
<keyword evidence="2" id="KW-1185">Reference proteome</keyword>
<name>A0AAD5GF23_AMBAR</name>
<dbReference type="EMBL" id="JAMZMK010008963">
    <property type="protein sequence ID" value="KAI7737743.1"/>
    <property type="molecule type" value="Genomic_DNA"/>
</dbReference>
<comment type="caution">
    <text evidence="1">The sequence shown here is derived from an EMBL/GenBank/DDBJ whole genome shotgun (WGS) entry which is preliminary data.</text>
</comment>
<reference evidence="1" key="1">
    <citation type="submission" date="2022-06" db="EMBL/GenBank/DDBJ databases">
        <title>Uncovering the hologenomic basis of an extraordinary plant invasion.</title>
        <authorList>
            <person name="Bieker V.C."/>
            <person name="Martin M.D."/>
            <person name="Gilbert T."/>
            <person name="Hodgins K."/>
            <person name="Battlay P."/>
            <person name="Petersen B."/>
            <person name="Wilson J."/>
        </authorList>
    </citation>
    <scope>NUCLEOTIDE SEQUENCE</scope>
    <source>
        <strain evidence="1">AA19_3_7</strain>
        <tissue evidence="1">Leaf</tissue>
    </source>
</reference>
<sequence>GGAAAISDSPPLREAHACTSSVAISGRLRWRVCCGAVSIFDLQIWNSLSDNYLPVWVRPVKEVGQRLRLGYDGFGGRSEQYSEGCLMGYDGSLACVPGVNGLRQRCCRGDAEVVVFGTVRVRMPVNIGLPDQYWSPKIRSECELSIDHEPNKERNHIEDRGGFVSTFPDCLVGGLNRWLGNNILSGSIPDLGTLKMLKDLCAMIKGWVKEIDEEDIGHVLDHETW</sequence>
<dbReference type="Proteomes" id="UP001206925">
    <property type="component" value="Unassembled WGS sequence"/>
</dbReference>
<accession>A0AAD5GF23</accession>
<evidence type="ECO:0000313" key="2">
    <source>
        <dbReference type="Proteomes" id="UP001206925"/>
    </source>
</evidence>
<proteinExistence type="predicted"/>
<protein>
    <submittedName>
        <fullName evidence="1">Uncharacterized protein</fullName>
    </submittedName>
</protein>